<name>A0A6N7W9R7_9ACTO</name>
<dbReference type="PANTHER" id="PTHR30563:SF0">
    <property type="entry name" value="DNA RECOMBINATION PROTEIN RMUC"/>
    <property type="match status" value="1"/>
</dbReference>
<organism evidence="7 8">
    <name type="scientific">Scrofimicrobium canadense</name>
    <dbReference type="NCBI Taxonomy" id="2652290"/>
    <lineage>
        <taxon>Bacteria</taxon>
        <taxon>Bacillati</taxon>
        <taxon>Actinomycetota</taxon>
        <taxon>Actinomycetes</taxon>
        <taxon>Actinomycetales</taxon>
        <taxon>Actinomycetaceae</taxon>
        <taxon>Scrofimicrobium</taxon>
    </lineage>
</organism>
<proteinExistence type="inferred from homology"/>
<dbReference type="GO" id="GO:0006310">
    <property type="term" value="P:DNA recombination"/>
    <property type="evidence" value="ECO:0007669"/>
    <property type="project" value="UniProtKB-KW"/>
</dbReference>
<dbReference type="PANTHER" id="PTHR30563">
    <property type="entry name" value="DNA RECOMBINATION PROTEIN RMUC"/>
    <property type="match status" value="1"/>
</dbReference>
<feature type="coiled-coil region" evidence="5">
    <location>
        <begin position="114"/>
        <end position="159"/>
    </location>
</feature>
<evidence type="ECO:0000313" key="7">
    <source>
        <dbReference type="EMBL" id="MSS85223.1"/>
    </source>
</evidence>
<dbReference type="InterPro" id="IPR003798">
    <property type="entry name" value="DNA_recombination_RmuC"/>
</dbReference>
<gene>
    <name evidence="7" type="primary">rmuC</name>
    <name evidence="7" type="ORF">FYJ24_10750</name>
</gene>
<evidence type="ECO:0000256" key="2">
    <source>
        <dbReference type="ARBA" id="ARBA00009840"/>
    </source>
</evidence>
<dbReference type="Gene3D" id="1.20.120.20">
    <property type="entry name" value="Apolipoprotein"/>
    <property type="match status" value="1"/>
</dbReference>
<reference evidence="7 8" key="1">
    <citation type="submission" date="2019-08" db="EMBL/GenBank/DDBJ databases">
        <title>In-depth cultivation of the pig gut microbiome towards novel bacterial diversity and tailored functional studies.</title>
        <authorList>
            <person name="Wylensek D."/>
            <person name="Hitch T.C.A."/>
            <person name="Clavel T."/>
        </authorList>
    </citation>
    <scope>NUCLEOTIDE SEQUENCE [LARGE SCALE GENOMIC DNA]</scope>
    <source>
        <strain evidence="7 8">WB03_NA08</strain>
    </source>
</reference>
<accession>A0A6N7W9R7</accession>
<evidence type="ECO:0000256" key="4">
    <source>
        <dbReference type="ARBA" id="ARBA00023172"/>
    </source>
</evidence>
<feature type="compositionally biased region" description="Polar residues" evidence="6">
    <location>
        <begin position="1"/>
        <end position="10"/>
    </location>
</feature>
<sequence>MRLDSLTQAEAQERGRRATSEAQTRQELLAILSDRLERLDLSSTELRKSLMQQHSNLSIELHKSLQALSESTAEKHTQLAATLAESLDKLRTANAVELERIRTEVGEKLQTSLSEALTRNSQQVEEMAEKTSRRLNEVKESLNGEMEKVRVNNEAQLEKMRATVDEKLQSTLERRLGESFKLVSERLEQVQQGLGEMKTLASDVGGLKRVLSNVKSRGTWGEVQLSRQLEDFLSPGQYAENVAIDPHSRERVEFAIVMPGKDDERPLYLPIDSKFPQESYERLLQAQENAQLDDVATSTTELKAALLLQAKIISSKYICHPYSTDFALMYLPTEGLFAEAMRIPGLASEIQQKHRVMITGPTTLMALLNSLQMGFRTLAIEKRSSEVWKVLEAAKDEFEKYSHVWEKLERQLATAQNTVKNAGVRTRQIRRKLATAELTEHSEETIVTSLAQAAGIESINAD</sequence>
<keyword evidence="4" id="KW-0233">DNA recombination</keyword>
<comment type="similarity">
    <text evidence="2">Belongs to the RmuC family.</text>
</comment>
<evidence type="ECO:0000256" key="6">
    <source>
        <dbReference type="SAM" id="MobiDB-lite"/>
    </source>
</evidence>
<feature type="region of interest" description="Disordered" evidence="6">
    <location>
        <begin position="1"/>
        <end position="23"/>
    </location>
</feature>
<dbReference type="SUPFAM" id="SSF58113">
    <property type="entry name" value="Apolipoprotein A-I"/>
    <property type="match status" value="1"/>
</dbReference>
<evidence type="ECO:0000256" key="5">
    <source>
        <dbReference type="SAM" id="Coils"/>
    </source>
</evidence>
<keyword evidence="8" id="KW-1185">Reference proteome</keyword>
<evidence type="ECO:0000313" key="8">
    <source>
        <dbReference type="Proteomes" id="UP000470875"/>
    </source>
</evidence>
<comment type="function">
    <text evidence="1">Involved in DNA recombination.</text>
</comment>
<keyword evidence="3 5" id="KW-0175">Coiled coil</keyword>
<dbReference type="AlphaFoldDB" id="A0A6N7W9R7"/>
<evidence type="ECO:0000256" key="1">
    <source>
        <dbReference type="ARBA" id="ARBA00003416"/>
    </source>
</evidence>
<dbReference type="Proteomes" id="UP000470875">
    <property type="component" value="Unassembled WGS sequence"/>
</dbReference>
<dbReference type="EMBL" id="VULO01000013">
    <property type="protein sequence ID" value="MSS85223.1"/>
    <property type="molecule type" value="Genomic_DNA"/>
</dbReference>
<protein>
    <submittedName>
        <fullName evidence="7">DNA recombination protein RmuC</fullName>
    </submittedName>
</protein>
<dbReference type="Pfam" id="PF02646">
    <property type="entry name" value="RmuC"/>
    <property type="match status" value="1"/>
</dbReference>
<comment type="caution">
    <text evidence="7">The sequence shown here is derived from an EMBL/GenBank/DDBJ whole genome shotgun (WGS) entry which is preliminary data.</text>
</comment>
<evidence type="ECO:0000256" key="3">
    <source>
        <dbReference type="ARBA" id="ARBA00023054"/>
    </source>
</evidence>